<evidence type="ECO:0008006" key="4">
    <source>
        <dbReference type="Google" id="ProtNLM"/>
    </source>
</evidence>
<evidence type="ECO:0000313" key="1">
    <source>
        <dbReference type="EMBL" id="GJN37207.1"/>
    </source>
</evidence>
<dbReference type="Proteomes" id="UP001054889">
    <property type="component" value="Unassembled WGS sequence"/>
</dbReference>
<gene>
    <name evidence="2" type="primary">gb26165</name>
    <name evidence="1" type="synonym">gb26137</name>
    <name evidence="1" type="ORF">PR202_gb26137</name>
    <name evidence="2" type="ORF">PR202_gb26165</name>
</gene>
<accession>A0AAV5FQU6</accession>
<reference evidence="2" key="1">
    <citation type="journal article" date="2018" name="DNA Res.">
        <title>Multiple hybrid de novo genome assembly of finger millet, an orphan allotetraploid crop.</title>
        <authorList>
            <person name="Hatakeyama M."/>
            <person name="Aluri S."/>
            <person name="Balachadran M.T."/>
            <person name="Sivarajan S.R."/>
            <person name="Patrignani A."/>
            <person name="Gruter S."/>
            <person name="Poveda L."/>
            <person name="Shimizu-Inatsugi R."/>
            <person name="Baeten J."/>
            <person name="Francoijs K.J."/>
            <person name="Nataraja K.N."/>
            <person name="Reddy Y.A.N."/>
            <person name="Phadnis S."/>
            <person name="Ravikumar R.L."/>
            <person name="Schlapbach R."/>
            <person name="Sreeman S.M."/>
            <person name="Shimizu K.K."/>
        </authorList>
    </citation>
    <scope>NUCLEOTIDE SEQUENCE</scope>
</reference>
<dbReference type="EMBL" id="BQKI01000094">
    <property type="protein sequence ID" value="GJN37207.1"/>
    <property type="molecule type" value="Genomic_DNA"/>
</dbReference>
<dbReference type="InterPro" id="IPR011009">
    <property type="entry name" value="Kinase-like_dom_sf"/>
</dbReference>
<dbReference type="AlphaFoldDB" id="A0AAV5FQU6"/>
<reference evidence="2" key="2">
    <citation type="submission" date="2021-12" db="EMBL/GenBank/DDBJ databases">
        <title>Resequencing data analysis of finger millet.</title>
        <authorList>
            <person name="Hatakeyama M."/>
            <person name="Aluri S."/>
            <person name="Balachadran M.T."/>
            <person name="Sivarajan S.R."/>
            <person name="Poveda L."/>
            <person name="Shimizu-Inatsugi R."/>
            <person name="Schlapbach R."/>
            <person name="Sreeman S.M."/>
            <person name="Shimizu K.K."/>
        </authorList>
    </citation>
    <scope>NUCLEOTIDE SEQUENCE</scope>
</reference>
<dbReference type="Gene3D" id="1.10.510.10">
    <property type="entry name" value="Transferase(Phosphotransferase) domain 1"/>
    <property type="match status" value="1"/>
</dbReference>
<evidence type="ECO:0000313" key="2">
    <source>
        <dbReference type="EMBL" id="GJN37234.1"/>
    </source>
</evidence>
<comment type="caution">
    <text evidence="2">The sequence shown here is derived from an EMBL/GenBank/DDBJ whole genome shotgun (WGS) entry which is preliminary data.</text>
</comment>
<evidence type="ECO:0000313" key="3">
    <source>
        <dbReference type="Proteomes" id="UP001054889"/>
    </source>
</evidence>
<proteinExistence type="predicted"/>
<organism evidence="2 3">
    <name type="scientific">Eleusine coracana subsp. coracana</name>
    <dbReference type="NCBI Taxonomy" id="191504"/>
    <lineage>
        <taxon>Eukaryota</taxon>
        <taxon>Viridiplantae</taxon>
        <taxon>Streptophyta</taxon>
        <taxon>Embryophyta</taxon>
        <taxon>Tracheophyta</taxon>
        <taxon>Spermatophyta</taxon>
        <taxon>Magnoliopsida</taxon>
        <taxon>Liliopsida</taxon>
        <taxon>Poales</taxon>
        <taxon>Poaceae</taxon>
        <taxon>PACMAD clade</taxon>
        <taxon>Chloridoideae</taxon>
        <taxon>Cynodonteae</taxon>
        <taxon>Eleusininae</taxon>
        <taxon>Eleusine</taxon>
    </lineage>
</organism>
<dbReference type="SUPFAM" id="SSF56112">
    <property type="entry name" value="Protein kinase-like (PK-like)"/>
    <property type="match status" value="1"/>
</dbReference>
<dbReference type="EMBL" id="BQKI01000094">
    <property type="protein sequence ID" value="GJN37234.1"/>
    <property type="molecule type" value="Genomic_DNA"/>
</dbReference>
<protein>
    <recommendedName>
        <fullName evidence="4">Protein kinase domain-containing protein</fullName>
    </recommendedName>
</protein>
<keyword evidence="3" id="KW-1185">Reference proteome</keyword>
<sequence length="133" mass="14452">MAAPTNNTEGMPRVGTLRYRAPEQLAGDGRRYGPGVDAHADEVSNLRNELSEGGLRAFDELPAFRGVTQLSRPAREVLAGLLAFRPDDRLTAAAALRHRWFALEAQEERPCRRVARAPRSASASVLMVTVGDG</sequence>
<name>A0AAV5FQU6_ELECO</name>